<dbReference type="STRING" id="47500.AF333_17675"/>
<feature type="transmembrane region" description="Helical" evidence="1">
    <location>
        <begin position="52"/>
        <end position="76"/>
    </location>
</feature>
<accession>A0A0D1Y0E2</accession>
<reference evidence="2 3" key="1">
    <citation type="submission" date="2015-07" db="EMBL/GenBank/DDBJ databases">
        <title>Fjat-14205 dsm 2895.</title>
        <authorList>
            <person name="Liu B."/>
            <person name="Wang J."/>
            <person name="Zhu Y."/>
            <person name="Liu G."/>
            <person name="Chen Q."/>
            <person name="Chen Z."/>
            <person name="Lan J."/>
            <person name="Che J."/>
            <person name="Ge C."/>
            <person name="Shi H."/>
            <person name="Pan Z."/>
            <person name="Liu X."/>
        </authorList>
    </citation>
    <scope>NUCLEOTIDE SEQUENCE [LARGE SCALE GENOMIC DNA]</scope>
    <source>
        <strain evidence="2 3">DSM 2895</strain>
    </source>
</reference>
<sequence>MMRYTALEFYKIRHKKILLMIVFLLCIELFWAFMAGSISLSRDPDAVSWEVIITFITQMNGLFLPILTAVVVSRICDMEHKGNTWKMLMTASVKREQIYAAKYMCACLLILFVIVLQLVATVVFCQSKSVTSPIPWELLIQTAMGTLVTSMAVIALQQWISLAITNQAFALCLGMLGGFIGITASLFPGMVRYFFIWSYYNELSPIVMRYIDSSVVYVTRGLSFPFVGGLLLFGVLLYTVGNFYVCRKEV</sequence>
<proteinExistence type="predicted"/>
<keyword evidence="3" id="KW-1185">Reference proteome</keyword>
<evidence type="ECO:0000313" key="2">
    <source>
        <dbReference type="EMBL" id="KON97032.1"/>
    </source>
</evidence>
<gene>
    <name evidence="2" type="ORF">AF333_17675</name>
</gene>
<dbReference type="OrthoDB" id="3190532at2"/>
<organism evidence="2 3">
    <name type="scientific">Aneurinibacillus migulanus</name>
    <name type="common">Bacillus migulanus</name>
    <dbReference type="NCBI Taxonomy" id="47500"/>
    <lineage>
        <taxon>Bacteria</taxon>
        <taxon>Bacillati</taxon>
        <taxon>Bacillota</taxon>
        <taxon>Bacilli</taxon>
        <taxon>Bacillales</taxon>
        <taxon>Paenibacillaceae</taxon>
        <taxon>Aneurinibacillus group</taxon>
        <taxon>Aneurinibacillus</taxon>
    </lineage>
</organism>
<dbReference type="AlphaFoldDB" id="A0A0D1Y0E2"/>
<feature type="transmembrane region" description="Helical" evidence="1">
    <location>
        <begin position="21"/>
        <end position="40"/>
    </location>
</feature>
<dbReference type="Pfam" id="PF12730">
    <property type="entry name" value="ABC2_membrane_4"/>
    <property type="match status" value="1"/>
</dbReference>
<name>A0A0D1Y0E2_ANEMI</name>
<feature type="transmembrane region" description="Helical" evidence="1">
    <location>
        <begin position="168"/>
        <end position="195"/>
    </location>
</feature>
<feature type="transmembrane region" description="Helical" evidence="1">
    <location>
        <begin position="222"/>
        <end position="245"/>
    </location>
</feature>
<protein>
    <submittedName>
        <fullName evidence="2">ABC transporter permease</fullName>
    </submittedName>
</protein>
<keyword evidence="1" id="KW-0472">Membrane</keyword>
<evidence type="ECO:0000256" key="1">
    <source>
        <dbReference type="SAM" id="Phobius"/>
    </source>
</evidence>
<feature type="transmembrane region" description="Helical" evidence="1">
    <location>
        <begin position="97"/>
        <end position="118"/>
    </location>
</feature>
<keyword evidence="1" id="KW-0812">Transmembrane</keyword>
<dbReference type="CDD" id="cd21809">
    <property type="entry name" value="ABC-2_lan_permease-like"/>
    <property type="match status" value="1"/>
</dbReference>
<dbReference type="EMBL" id="LGUG01000004">
    <property type="protein sequence ID" value="KON97032.1"/>
    <property type="molecule type" value="Genomic_DNA"/>
</dbReference>
<dbReference type="Proteomes" id="UP000037269">
    <property type="component" value="Unassembled WGS sequence"/>
</dbReference>
<comment type="caution">
    <text evidence="2">The sequence shown here is derived from an EMBL/GenBank/DDBJ whole genome shotgun (WGS) entry which is preliminary data.</text>
</comment>
<evidence type="ECO:0000313" key="3">
    <source>
        <dbReference type="Proteomes" id="UP000037269"/>
    </source>
</evidence>
<feature type="transmembrane region" description="Helical" evidence="1">
    <location>
        <begin position="138"/>
        <end position="156"/>
    </location>
</feature>
<dbReference type="PATRIC" id="fig|47500.8.peg.4838"/>
<dbReference type="PANTHER" id="PTHR37305:SF1">
    <property type="entry name" value="MEMBRANE PROTEIN"/>
    <property type="match status" value="1"/>
</dbReference>
<keyword evidence="1" id="KW-1133">Transmembrane helix</keyword>
<dbReference type="PANTHER" id="PTHR37305">
    <property type="entry name" value="INTEGRAL MEMBRANE PROTEIN-RELATED"/>
    <property type="match status" value="1"/>
</dbReference>